<feature type="transmembrane region" description="Helical" evidence="8">
    <location>
        <begin position="293"/>
        <end position="310"/>
    </location>
</feature>
<feature type="transmembrane region" description="Helical" evidence="8">
    <location>
        <begin position="166"/>
        <end position="190"/>
    </location>
</feature>
<name>A0A7G5BZI7_9BACL</name>
<keyword evidence="5 8" id="KW-0812">Transmembrane</keyword>
<protein>
    <submittedName>
        <fullName evidence="9">Iron ABC transporter permease</fullName>
    </submittedName>
</protein>
<dbReference type="AlphaFoldDB" id="A0A7G5BZI7"/>
<gene>
    <name evidence="9" type="ORF">FPL14_15070</name>
</gene>
<dbReference type="GO" id="GO:0022857">
    <property type="term" value="F:transmembrane transporter activity"/>
    <property type="evidence" value="ECO:0007669"/>
    <property type="project" value="InterPro"/>
</dbReference>
<sequence>MKHYTHIRFEKIPVSFFLHKKTAVLTIALAAASVVAFLVSLSLGDGDMRIHPLDVIRAMFGNGTEEHRLVVQRLRLPRIIAAFLVGAALAVAGAILQGIIRNPLASPDIIGITSGASLAAVAFITYLAGTVSIVWLPVAAMVGAGVTSILIYLLSWKKGVTAIRLVLIGIGINFLLASMTKVMLVMNPMYTSSQAYVWLTGTVYGTDWSIVWMIVPWVIVFIPIAFILARNVNVLQLGDDIAAGAGSAVQRQRFTLLMVSVALAGAAVAVGGAISFVGLIAPHMTRKLVGPSFGGVLPVSALIGGLLVVLSDTVARTAFLPYDIPVGVFTAGVGAPFFIYLLYRNRNS</sequence>
<dbReference type="InterPro" id="IPR000522">
    <property type="entry name" value="ABC_transptr_permease_BtuC"/>
</dbReference>
<proteinExistence type="inferred from homology"/>
<dbReference type="GO" id="GO:0005886">
    <property type="term" value="C:plasma membrane"/>
    <property type="evidence" value="ECO:0007669"/>
    <property type="project" value="UniProtKB-SubCell"/>
</dbReference>
<dbReference type="GO" id="GO:0033214">
    <property type="term" value="P:siderophore-iron import into cell"/>
    <property type="evidence" value="ECO:0007669"/>
    <property type="project" value="TreeGrafter"/>
</dbReference>
<feature type="transmembrane region" description="Helical" evidence="8">
    <location>
        <begin position="21"/>
        <end position="43"/>
    </location>
</feature>
<dbReference type="CDD" id="cd06550">
    <property type="entry name" value="TM_ABC_iron-siderophores_like"/>
    <property type="match status" value="1"/>
</dbReference>
<evidence type="ECO:0000256" key="4">
    <source>
        <dbReference type="ARBA" id="ARBA00022475"/>
    </source>
</evidence>
<feature type="transmembrane region" description="Helical" evidence="8">
    <location>
        <begin position="109"/>
        <end position="128"/>
    </location>
</feature>
<dbReference type="InterPro" id="IPR037294">
    <property type="entry name" value="ABC_BtuC-like"/>
</dbReference>
<dbReference type="KEGG" id="cchl:FPL14_15070"/>
<keyword evidence="6 8" id="KW-1133">Transmembrane helix</keyword>
<evidence type="ECO:0000256" key="7">
    <source>
        <dbReference type="ARBA" id="ARBA00023136"/>
    </source>
</evidence>
<feature type="transmembrane region" description="Helical" evidence="8">
    <location>
        <begin position="134"/>
        <end position="154"/>
    </location>
</feature>
<organism evidence="9 10">
    <name type="scientific">Cohnella cholangitidis</name>
    <dbReference type="NCBI Taxonomy" id="2598458"/>
    <lineage>
        <taxon>Bacteria</taxon>
        <taxon>Bacillati</taxon>
        <taxon>Bacillota</taxon>
        <taxon>Bacilli</taxon>
        <taxon>Bacillales</taxon>
        <taxon>Paenibacillaceae</taxon>
        <taxon>Cohnella</taxon>
    </lineage>
</organism>
<dbReference type="Gene3D" id="1.10.3470.10">
    <property type="entry name" value="ABC transporter involved in vitamin B12 uptake, BtuC"/>
    <property type="match status" value="1"/>
</dbReference>
<dbReference type="Proteomes" id="UP000515679">
    <property type="component" value="Chromosome"/>
</dbReference>
<reference evidence="9 10" key="1">
    <citation type="submission" date="2019-07" db="EMBL/GenBank/DDBJ databases">
        <authorList>
            <person name="Kim J.K."/>
            <person name="Cheong H.-M."/>
            <person name="Choi Y."/>
            <person name="Hwang K.J."/>
            <person name="Lee S."/>
            <person name="Choi C."/>
        </authorList>
    </citation>
    <scope>NUCLEOTIDE SEQUENCE [LARGE SCALE GENOMIC DNA]</scope>
    <source>
        <strain evidence="9 10">KS 22</strain>
    </source>
</reference>
<dbReference type="SUPFAM" id="SSF81345">
    <property type="entry name" value="ABC transporter involved in vitamin B12 uptake, BtuC"/>
    <property type="match status" value="1"/>
</dbReference>
<evidence type="ECO:0000256" key="8">
    <source>
        <dbReference type="SAM" id="Phobius"/>
    </source>
</evidence>
<dbReference type="FunFam" id="1.10.3470.10:FF:000001">
    <property type="entry name" value="Vitamin B12 ABC transporter permease BtuC"/>
    <property type="match status" value="1"/>
</dbReference>
<keyword evidence="7 8" id="KW-0472">Membrane</keyword>
<evidence type="ECO:0000256" key="6">
    <source>
        <dbReference type="ARBA" id="ARBA00022989"/>
    </source>
</evidence>
<evidence type="ECO:0000313" key="9">
    <source>
        <dbReference type="EMBL" id="QMV42371.1"/>
    </source>
</evidence>
<feature type="transmembrane region" description="Helical" evidence="8">
    <location>
        <begin position="256"/>
        <end position="281"/>
    </location>
</feature>
<keyword evidence="10" id="KW-1185">Reference proteome</keyword>
<dbReference type="PANTHER" id="PTHR30472:SF24">
    <property type="entry name" value="FERRIC ENTEROBACTIN TRANSPORT SYSTEM PERMEASE PROTEIN FEPG"/>
    <property type="match status" value="1"/>
</dbReference>
<accession>A0A7G5BZI7</accession>
<evidence type="ECO:0000256" key="2">
    <source>
        <dbReference type="ARBA" id="ARBA00007935"/>
    </source>
</evidence>
<comment type="subcellular location">
    <subcellularLocation>
        <location evidence="1">Cell membrane</location>
        <topology evidence="1">Multi-pass membrane protein</topology>
    </subcellularLocation>
</comment>
<keyword evidence="3" id="KW-0813">Transport</keyword>
<dbReference type="Pfam" id="PF01032">
    <property type="entry name" value="FecCD"/>
    <property type="match status" value="1"/>
</dbReference>
<evidence type="ECO:0000313" key="10">
    <source>
        <dbReference type="Proteomes" id="UP000515679"/>
    </source>
</evidence>
<dbReference type="EMBL" id="CP041969">
    <property type="protein sequence ID" value="QMV42371.1"/>
    <property type="molecule type" value="Genomic_DNA"/>
</dbReference>
<keyword evidence="4" id="KW-1003">Cell membrane</keyword>
<evidence type="ECO:0000256" key="1">
    <source>
        <dbReference type="ARBA" id="ARBA00004651"/>
    </source>
</evidence>
<feature type="transmembrane region" description="Helical" evidence="8">
    <location>
        <begin position="210"/>
        <end position="229"/>
    </location>
</feature>
<comment type="similarity">
    <text evidence="2">Belongs to the binding-protein-dependent transport system permease family. FecCD subfamily.</text>
</comment>
<dbReference type="PANTHER" id="PTHR30472">
    <property type="entry name" value="FERRIC ENTEROBACTIN TRANSPORT SYSTEM PERMEASE PROTEIN"/>
    <property type="match status" value="1"/>
</dbReference>
<feature type="transmembrane region" description="Helical" evidence="8">
    <location>
        <begin position="322"/>
        <end position="343"/>
    </location>
</feature>
<feature type="transmembrane region" description="Helical" evidence="8">
    <location>
        <begin position="79"/>
        <end position="100"/>
    </location>
</feature>
<evidence type="ECO:0000256" key="3">
    <source>
        <dbReference type="ARBA" id="ARBA00022448"/>
    </source>
</evidence>
<evidence type="ECO:0000256" key="5">
    <source>
        <dbReference type="ARBA" id="ARBA00022692"/>
    </source>
</evidence>
<dbReference type="RefSeq" id="WP_182303763.1">
    <property type="nucleotide sequence ID" value="NZ_CP041969.1"/>
</dbReference>